<gene>
    <name evidence="2" type="ORF">QR680_008388</name>
</gene>
<comment type="caution">
    <text evidence="2">The sequence shown here is derived from an EMBL/GenBank/DDBJ whole genome shotgun (WGS) entry which is preliminary data.</text>
</comment>
<reference evidence="2" key="1">
    <citation type="submission" date="2023-06" db="EMBL/GenBank/DDBJ databases">
        <title>Genomic analysis of the entomopathogenic nematode Steinernema hermaphroditum.</title>
        <authorList>
            <person name="Schwarz E.M."/>
            <person name="Heppert J.K."/>
            <person name="Baniya A."/>
            <person name="Schwartz H.T."/>
            <person name="Tan C.-H."/>
            <person name="Antoshechkin I."/>
            <person name="Sternberg P.W."/>
            <person name="Goodrich-Blair H."/>
            <person name="Dillman A.R."/>
        </authorList>
    </citation>
    <scope>NUCLEOTIDE SEQUENCE</scope>
    <source>
        <strain evidence="2">PS9179</strain>
        <tissue evidence="2">Whole animal</tissue>
    </source>
</reference>
<proteinExistence type="predicted"/>
<keyword evidence="1" id="KW-0472">Membrane</keyword>
<keyword evidence="3" id="KW-1185">Reference proteome</keyword>
<accession>A0AA39M7S3</accession>
<dbReference type="Proteomes" id="UP001175271">
    <property type="component" value="Unassembled WGS sequence"/>
</dbReference>
<feature type="transmembrane region" description="Helical" evidence="1">
    <location>
        <begin position="161"/>
        <end position="181"/>
    </location>
</feature>
<sequence length="303" mass="34949">MNTLPDRPPTDSNLLAISHAWNVPLDSEDDDSKENDLFTPVQKEVLEVIDSAMTLIENLKDDNWKKNFEQKGRKLFGNILKELFGIGNEETKHSRVRRAVRHEAIIPAESFDPLVSGTDRLEHVNSNAMPETSGFDYFLRPLTNAWNWFDVQLNNQPAVTALFIVTLVVVVLYYTCGCVFLRKVHKQNKGKSFWGKSHAERLKSIFVTTTPQLYYEGKKTMIVGIRFQRFESLDLFTLNRPQPYIITPYVVQLLLVSAKYALKLSEYDFYDLSSEGPTEPDPSYVDYLDPSIEEELRTDEYLH</sequence>
<dbReference type="AlphaFoldDB" id="A0AA39M7S3"/>
<keyword evidence="1" id="KW-0812">Transmembrane</keyword>
<name>A0AA39M7S3_9BILA</name>
<evidence type="ECO:0000256" key="1">
    <source>
        <dbReference type="SAM" id="Phobius"/>
    </source>
</evidence>
<organism evidence="2 3">
    <name type="scientific">Steinernema hermaphroditum</name>
    <dbReference type="NCBI Taxonomy" id="289476"/>
    <lineage>
        <taxon>Eukaryota</taxon>
        <taxon>Metazoa</taxon>
        <taxon>Ecdysozoa</taxon>
        <taxon>Nematoda</taxon>
        <taxon>Chromadorea</taxon>
        <taxon>Rhabditida</taxon>
        <taxon>Tylenchina</taxon>
        <taxon>Panagrolaimomorpha</taxon>
        <taxon>Strongyloidoidea</taxon>
        <taxon>Steinernematidae</taxon>
        <taxon>Steinernema</taxon>
    </lineage>
</organism>
<keyword evidence="1" id="KW-1133">Transmembrane helix</keyword>
<dbReference type="EMBL" id="JAUCMV010000001">
    <property type="protein sequence ID" value="KAK0423888.1"/>
    <property type="molecule type" value="Genomic_DNA"/>
</dbReference>
<protein>
    <submittedName>
        <fullName evidence="2">Uncharacterized protein</fullName>
    </submittedName>
</protein>
<evidence type="ECO:0000313" key="3">
    <source>
        <dbReference type="Proteomes" id="UP001175271"/>
    </source>
</evidence>
<evidence type="ECO:0000313" key="2">
    <source>
        <dbReference type="EMBL" id="KAK0423888.1"/>
    </source>
</evidence>